<gene>
    <name evidence="7" type="primary">ruvX</name>
    <name evidence="7" type="ORF">FY536_01470</name>
</gene>
<evidence type="ECO:0000313" key="7">
    <source>
        <dbReference type="EMBL" id="QNT64023.1"/>
    </source>
</evidence>
<dbReference type="EC" id="3.1.-.-" evidence="5"/>
<protein>
    <recommendedName>
        <fullName evidence="5">Putative pre-16S rRNA nuclease</fullName>
        <ecNumber evidence="5">3.1.-.-</ecNumber>
    </recommendedName>
</protein>
<dbReference type="RefSeq" id="WP_006845743.1">
    <property type="nucleotide sequence ID" value="NZ_CP026847.1"/>
</dbReference>
<dbReference type="PANTHER" id="PTHR33317:SF4">
    <property type="entry name" value="POLYNUCLEOTIDYL TRANSFERASE, RIBONUCLEASE H-LIKE SUPERFAMILY PROTEIN"/>
    <property type="match status" value="1"/>
</dbReference>
<comment type="similarity">
    <text evidence="5">Belongs to the YqgF HJR family.</text>
</comment>
<keyword evidence="8" id="KW-1185">Reference proteome</keyword>
<dbReference type="InterPro" id="IPR006641">
    <property type="entry name" value="YqgF/RNaseH-like_dom"/>
</dbReference>
<dbReference type="InterPro" id="IPR037027">
    <property type="entry name" value="YqgF/RNaseH-like_dom_sf"/>
</dbReference>
<evidence type="ECO:0000256" key="3">
    <source>
        <dbReference type="ARBA" id="ARBA00022722"/>
    </source>
</evidence>
<comment type="function">
    <text evidence="5">Could be a nuclease involved in processing of the 5'-end of pre-16S rRNA.</text>
</comment>
<dbReference type="CDD" id="cd16964">
    <property type="entry name" value="YqgF"/>
    <property type="match status" value="1"/>
</dbReference>
<dbReference type="AlphaFoldDB" id="A0A7H1MKN7"/>
<accession>A0A7H1MKN7</accession>
<keyword evidence="1 5" id="KW-0963">Cytoplasm</keyword>
<dbReference type="InterPro" id="IPR012337">
    <property type="entry name" value="RNaseH-like_sf"/>
</dbReference>
<dbReference type="NCBIfam" id="TIGR00250">
    <property type="entry name" value="RNAse_H_YqgF"/>
    <property type="match status" value="1"/>
</dbReference>
<dbReference type="Gene3D" id="3.30.420.140">
    <property type="entry name" value="YqgF/RNase H-like domain"/>
    <property type="match status" value="1"/>
</dbReference>
<evidence type="ECO:0000313" key="8">
    <source>
        <dbReference type="Proteomes" id="UP000516446"/>
    </source>
</evidence>
<organism evidence="7 8">
    <name type="scientific">Weissella koreensis</name>
    <dbReference type="NCBI Taxonomy" id="165096"/>
    <lineage>
        <taxon>Bacteria</taxon>
        <taxon>Bacillati</taxon>
        <taxon>Bacillota</taxon>
        <taxon>Bacilli</taxon>
        <taxon>Lactobacillales</taxon>
        <taxon>Lactobacillaceae</taxon>
        <taxon>Weissella</taxon>
    </lineage>
</organism>
<dbReference type="GO" id="GO:0004518">
    <property type="term" value="F:nuclease activity"/>
    <property type="evidence" value="ECO:0007669"/>
    <property type="project" value="UniProtKB-KW"/>
</dbReference>
<dbReference type="EMBL" id="CP043431">
    <property type="protein sequence ID" value="QNT64023.1"/>
    <property type="molecule type" value="Genomic_DNA"/>
</dbReference>
<dbReference type="GO" id="GO:0005829">
    <property type="term" value="C:cytosol"/>
    <property type="evidence" value="ECO:0007669"/>
    <property type="project" value="TreeGrafter"/>
</dbReference>
<dbReference type="SMART" id="SM00732">
    <property type="entry name" value="YqgFc"/>
    <property type="match status" value="1"/>
</dbReference>
<dbReference type="GO" id="GO:0000967">
    <property type="term" value="P:rRNA 5'-end processing"/>
    <property type="evidence" value="ECO:0007669"/>
    <property type="project" value="UniProtKB-UniRule"/>
</dbReference>
<proteinExistence type="inferred from homology"/>
<name>A0A7H1MKN7_9LACO</name>
<dbReference type="GO" id="GO:0016788">
    <property type="term" value="F:hydrolase activity, acting on ester bonds"/>
    <property type="evidence" value="ECO:0007669"/>
    <property type="project" value="UniProtKB-UniRule"/>
</dbReference>
<dbReference type="HAMAP" id="MF_00651">
    <property type="entry name" value="Nuclease_YqgF"/>
    <property type="match status" value="1"/>
</dbReference>
<reference evidence="7 8" key="1">
    <citation type="submission" date="2019-08" db="EMBL/GenBank/DDBJ databases">
        <authorList>
            <person name="Chang H.C."/>
            <person name="Mun S.Y."/>
        </authorList>
    </citation>
    <scope>NUCLEOTIDE SEQUENCE [LARGE SCALE GENOMIC DNA]</scope>
    <source>
        <strain evidence="7 8">SK</strain>
    </source>
</reference>
<sequence>MSIFGLDVGSKTVGVAVSDPMGWTAQGLEIIRINEDEEEFGIERMKELVLKHKPTGFLLGLPKNMNNSIGPRAEAAQAYGKLLEDTFHLPIDFQDERLTTVEAERMLIEEADTSRVKRKQVIDKLAASLILQNYLDRKGPLVNVSGTKMTFD</sequence>
<comment type="subcellular location">
    <subcellularLocation>
        <location evidence="5">Cytoplasm</location>
    </subcellularLocation>
</comment>
<dbReference type="OMA" id="PMGWTAQ"/>
<dbReference type="InterPro" id="IPR005227">
    <property type="entry name" value="YqgF"/>
</dbReference>
<feature type="domain" description="YqgF/RNase H-like" evidence="6">
    <location>
        <begin position="1"/>
        <end position="103"/>
    </location>
</feature>
<keyword evidence="3 5" id="KW-0540">Nuclease</keyword>
<evidence type="ECO:0000256" key="4">
    <source>
        <dbReference type="ARBA" id="ARBA00022801"/>
    </source>
</evidence>
<evidence type="ECO:0000259" key="6">
    <source>
        <dbReference type="SMART" id="SM00732"/>
    </source>
</evidence>
<dbReference type="Proteomes" id="UP000516446">
    <property type="component" value="Chromosome"/>
</dbReference>
<dbReference type="PANTHER" id="PTHR33317">
    <property type="entry name" value="POLYNUCLEOTIDYL TRANSFERASE, RIBONUCLEASE H-LIKE SUPERFAMILY PROTEIN"/>
    <property type="match status" value="1"/>
</dbReference>
<evidence type="ECO:0000256" key="5">
    <source>
        <dbReference type="HAMAP-Rule" id="MF_00651"/>
    </source>
</evidence>
<evidence type="ECO:0000256" key="1">
    <source>
        <dbReference type="ARBA" id="ARBA00022490"/>
    </source>
</evidence>
<dbReference type="Pfam" id="PF03652">
    <property type="entry name" value="RuvX"/>
    <property type="match status" value="1"/>
</dbReference>
<keyword evidence="2 5" id="KW-0690">Ribosome biogenesis</keyword>
<evidence type="ECO:0000256" key="2">
    <source>
        <dbReference type="ARBA" id="ARBA00022517"/>
    </source>
</evidence>
<keyword evidence="4 5" id="KW-0378">Hydrolase</keyword>
<dbReference type="SUPFAM" id="SSF53098">
    <property type="entry name" value="Ribonuclease H-like"/>
    <property type="match status" value="1"/>
</dbReference>